<feature type="compositionally biased region" description="Polar residues" evidence="1">
    <location>
        <begin position="16"/>
        <end position="35"/>
    </location>
</feature>
<dbReference type="OrthoDB" id="5389296at2759"/>
<gene>
    <name evidence="2" type="ORF">AMS68_005527</name>
</gene>
<evidence type="ECO:0000256" key="1">
    <source>
        <dbReference type="SAM" id="MobiDB-lite"/>
    </source>
</evidence>
<feature type="region of interest" description="Disordered" evidence="1">
    <location>
        <begin position="125"/>
        <end position="211"/>
    </location>
</feature>
<protein>
    <submittedName>
        <fullName evidence="2">Uncharacterized protein</fullName>
    </submittedName>
</protein>
<proteinExistence type="predicted"/>
<sequence>MHPPATPAPRRFLPAQSRQQNTPARQSGDFQQPLQGTDDLLPRGDAHNQFAITPRFSSSRFRPPQKRSDQSEPTPIRSLTHGSTQPTEDVLDSSPSDSGEEDVMLLDEVAAESSWSDDLALSPKRRRLSDSVPAAHTDTASENFARPLQPASLYRQREMTTKQRFIPSSARSSIPTPARLGAPSFTSPSLRDHEDGPNQPLPDAFSPHRQGDRYIAGGMAKMLQQWVLETGQTALHARRADQTYAMKIVINVVELESEAVTLLLGSSEDDEKINVVLINDSTRRHRPQQPTVVSDMTLGLKEPCWPLALATRHWVVCVDWKILD</sequence>
<name>A0A6H0Y030_9PEZI</name>
<feature type="region of interest" description="Disordered" evidence="1">
    <location>
        <begin position="1"/>
        <end position="101"/>
    </location>
</feature>
<evidence type="ECO:0000313" key="2">
    <source>
        <dbReference type="EMBL" id="QIX00010.1"/>
    </source>
</evidence>
<evidence type="ECO:0000313" key="3">
    <source>
        <dbReference type="Proteomes" id="UP000503462"/>
    </source>
</evidence>
<accession>A0A6H0Y030</accession>
<dbReference type="Proteomes" id="UP000503462">
    <property type="component" value="Chromosome 4"/>
</dbReference>
<dbReference type="EMBL" id="CP051142">
    <property type="protein sequence ID" value="QIX00010.1"/>
    <property type="molecule type" value="Genomic_DNA"/>
</dbReference>
<feature type="compositionally biased region" description="Polar residues" evidence="1">
    <location>
        <begin position="80"/>
        <end position="97"/>
    </location>
</feature>
<reference evidence="2 3" key="1">
    <citation type="journal article" date="2016" name="Sci. Rep.">
        <title>Peltaster fructicola genome reveals evolution from an invasive phytopathogen to an ectophytic parasite.</title>
        <authorList>
            <person name="Xu C."/>
            <person name="Chen H."/>
            <person name="Gleason M.L."/>
            <person name="Xu J.R."/>
            <person name="Liu H."/>
            <person name="Zhang R."/>
            <person name="Sun G."/>
        </authorList>
    </citation>
    <scope>NUCLEOTIDE SEQUENCE [LARGE SCALE GENOMIC DNA]</scope>
    <source>
        <strain evidence="2 3">LNHT1506</strain>
    </source>
</reference>
<keyword evidence="3" id="KW-1185">Reference proteome</keyword>
<organism evidence="2 3">
    <name type="scientific">Peltaster fructicola</name>
    <dbReference type="NCBI Taxonomy" id="286661"/>
    <lineage>
        <taxon>Eukaryota</taxon>
        <taxon>Fungi</taxon>
        <taxon>Dikarya</taxon>
        <taxon>Ascomycota</taxon>
        <taxon>Pezizomycotina</taxon>
        <taxon>Dothideomycetes</taxon>
        <taxon>Dothideomycetes incertae sedis</taxon>
        <taxon>Peltaster</taxon>
    </lineage>
</organism>
<dbReference type="AlphaFoldDB" id="A0A6H0Y030"/>